<dbReference type="CDD" id="cd06578">
    <property type="entry name" value="HemD"/>
    <property type="match status" value="1"/>
</dbReference>
<evidence type="ECO:0000313" key="12">
    <source>
        <dbReference type="Proteomes" id="UP001433638"/>
    </source>
</evidence>
<evidence type="ECO:0000313" key="11">
    <source>
        <dbReference type="EMBL" id="MEQ6289847.1"/>
    </source>
</evidence>
<keyword evidence="12" id="KW-1185">Reference proteome</keyword>
<protein>
    <recommendedName>
        <fullName evidence="7 9">Uroporphyrinogen-III synthase</fullName>
        <ecNumber evidence="3 9">4.2.1.75</ecNumber>
    </recommendedName>
</protein>
<dbReference type="EMBL" id="JBEFLD010000002">
    <property type="protein sequence ID" value="MEQ6289847.1"/>
    <property type="molecule type" value="Genomic_DNA"/>
</dbReference>
<evidence type="ECO:0000256" key="4">
    <source>
        <dbReference type="ARBA" id="ARBA00023239"/>
    </source>
</evidence>
<dbReference type="Pfam" id="PF02602">
    <property type="entry name" value="HEM4"/>
    <property type="match status" value="1"/>
</dbReference>
<dbReference type="Proteomes" id="UP001433638">
    <property type="component" value="Unassembled WGS sequence"/>
</dbReference>
<gene>
    <name evidence="11" type="ORF">ABNW52_04380</name>
</gene>
<evidence type="ECO:0000256" key="6">
    <source>
        <dbReference type="ARBA" id="ARBA00037589"/>
    </source>
</evidence>
<dbReference type="SUPFAM" id="SSF69618">
    <property type="entry name" value="HemD-like"/>
    <property type="match status" value="1"/>
</dbReference>
<feature type="domain" description="Tetrapyrrole biosynthesis uroporphyrinogen III synthase" evidence="10">
    <location>
        <begin position="23"/>
        <end position="231"/>
    </location>
</feature>
<evidence type="ECO:0000256" key="3">
    <source>
        <dbReference type="ARBA" id="ARBA00013109"/>
    </source>
</evidence>
<evidence type="ECO:0000256" key="7">
    <source>
        <dbReference type="ARBA" id="ARBA00040167"/>
    </source>
</evidence>
<dbReference type="InterPro" id="IPR039793">
    <property type="entry name" value="UROS/Hem4"/>
</dbReference>
<comment type="function">
    <text evidence="6 9">Catalyzes cyclization of the linear tetrapyrrole, hydroxymethylbilane, to the macrocyclic uroporphyrinogen III.</text>
</comment>
<comment type="caution">
    <text evidence="11">The sequence shown here is derived from an EMBL/GenBank/DDBJ whole genome shotgun (WGS) entry which is preliminary data.</text>
</comment>
<comment type="similarity">
    <text evidence="2 9">Belongs to the uroporphyrinogen-III synthase family.</text>
</comment>
<evidence type="ECO:0000256" key="1">
    <source>
        <dbReference type="ARBA" id="ARBA00004772"/>
    </source>
</evidence>
<sequence length="246" mass="25285">MPAPLPPTLLLVRPQAQAIRQQAELAALGIRSLPFCALDTVADATALAALPQQAAACDGVIFVSPSAIDIGWPVIATSLPPSTMLACVGAGSAGKLAASSQRAVIAPAQGNDSAALLAHPALLQLAGQHWLIVRGADGRAQLGETLASRGATVSYADIYRRQPQPLDWALFRQLQHSGQLAGLLVASSEAAEALFAAAGHAGITTLAAQRFFTLHPRIAQRLQALGAQRITLCDGSSAAVARMLSA</sequence>
<evidence type="ECO:0000259" key="10">
    <source>
        <dbReference type="Pfam" id="PF02602"/>
    </source>
</evidence>
<dbReference type="GO" id="GO:0004852">
    <property type="term" value="F:uroporphyrinogen-III synthase activity"/>
    <property type="evidence" value="ECO:0007669"/>
    <property type="project" value="UniProtKB-EC"/>
</dbReference>
<organism evidence="11 12">
    <name type="scientific">Vogesella oryzagri</name>
    <dbReference type="NCBI Taxonomy" id="3160864"/>
    <lineage>
        <taxon>Bacteria</taxon>
        <taxon>Pseudomonadati</taxon>
        <taxon>Pseudomonadota</taxon>
        <taxon>Betaproteobacteria</taxon>
        <taxon>Neisseriales</taxon>
        <taxon>Chromobacteriaceae</taxon>
        <taxon>Vogesella</taxon>
    </lineage>
</organism>
<evidence type="ECO:0000256" key="9">
    <source>
        <dbReference type="RuleBase" id="RU366031"/>
    </source>
</evidence>
<comment type="pathway">
    <text evidence="1 9">Porphyrin-containing compound metabolism; protoporphyrin-IX biosynthesis; coproporphyrinogen-III from 5-aminolevulinate: step 3/4.</text>
</comment>
<dbReference type="RefSeq" id="WP_349584531.1">
    <property type="nucleotide sequence ID" value="NZ_JBEFLD010000002.1"/>
</dbReference>
<dbReference type="PANTHER" id="PTHR38042:SF1">
    <property type="entry name" value="UROPORPHYRINOGEN-III SYNTHASE, CHLOROPLASTIC"/>
    <property type="match status" value="1"/>
</dbReference>
<dbReference type="EC" id="4.2.1.75" evidence="3 9"/>
<keyword evidence="5 9" id="KW-0627">Porphyrin biosynthesis</keyword>
<accession>A0ABV1M103</accession>
<reference evidence="11" key="1">
    <citation type="submission" date="2024-06" db="EMBL/GenBank/DDBJ databases">
        <title>Genome sequence of Vogesella sp. MAHUQ-64.</title>
        <authorList>
            <person name="Huq M.A."/>
        </authorList>
    </citation>
    <scope>NUCLEOTIDE SEQUENCE</scope>
    <source>
        <strain evidence="11">MAHUQ-64</strain>
    </source>
</reference>
<name>A0ABV1M103_9NEIS</name>
<evidence type="ECO:0000256" key="5">
    <source>
        <dbReference type="ARBA" id="ARBA00023244"/>
    </source>
</evidence>
<evidence type="ECO:0000256" key="2">
    <source>
        <dbReference type="ARBA" id="ARBA00008133"/>
    </source>
</evidence>
<dbReference type="PANTHER" id="PTHR38042">
    <property type="entry name" value="UROPORPHYRINOGEN-III SYNTHASE, CHLOROPLASTIC"/>
    <property type="match status" value="1"/>
</dbReference>
<evidence type="ECO:0000256" key="8">
    <source>
        <dbReference type="ARBA" id="ARBA00048617"/>
    </source>
</evidence>
<dbReference type="InterPro" id="IPR036108">
    <property type="entry name" value="4pyrrol_syn_uPrphyn_synt_sf"/>
</dbReference>
<dbReference type="InterPro" id="IPR003754">
    <property type="entry name" value="4pyrrol_synth_uPrphyn_synth"/>
</dbReference>
<comment type="catalytic activity">
    <reaction evidence="8 9">
        <text>hydroxymethylbilane = uroporphyrinogen III + H2O</text>
        <dbReference type="Rhea" id="RHEA:18965"/>
        <dbReference type="ChEBI" id="CHEBI:15377"/>
        <dbReference type="ChEBI" id="CHEBI:57308"/>
        <dbReference type="ChEBI" id="CHEBI:57845"/>
        <dbReference type="EC" id="4.2.1.75"/>
    </reaction>
</comment>
<keyword evidence="4 9" id="KW-0456">Lyase</keyword>
<proteinExistence type="inferred from homology"/>
<dbReference type="Gene3D" id="3.40.50.10090">
    <property type="match status" value="2"/>
</dbReference>